<feature type="compositionally biased region" description="Basic and acidic residues" evidence="2">
    <location>
        <begin position="276"/>
        <end position="288"/>
    </location>
</feature>
<accession>A0ABD1IC85</accession>
<dbReference type="InterPro" id="IPR042277">
    <property type="entry name" value="IST1-like"/>
</dbReference>
<gene>
    <name evidence="3" type="ORF">AAHA92_07364</name>
</gene>
<protein>
    <recommendedName>
        <fullName evidence="5">Vacuolar protein sorting-associated protein Ist1</fullName>
    </recommendedName>
</protein>
<organism evidence="3 4">
    <name type="scientific">Salvia divinorum</name>
    <name type="common">Maria pastora</name>
    <name type="synonym">Diviner's sage</name>
    <dbReference type="NCBI Taxonomy" id="28513"/>
    <lineage>
        <taxon>Eukaryota</taxon>
        <taxon>Viridiplantae</taxon>
        <taxon>Streptophyta</taxon>
        <taxon>Embryophyta</taxon>
        <taxon>Tracheophyta</taxon>
        <taxon>Spermatophyta</taxon>
        <taxon>Magnoliopsida</taxon>
        <taxon>eudicotyledons</taxon>
        <taxon>Gunneridae</taxon>
        <taxon>Pentapetalae</taxon>
        <taxon>asterids</taxon>
        <taxon>lamiids</taxon>
        <taxon>Lamiales</taxon>
        <taxon>Lamiaceae</taxon>
        <taxon>Nepetoideae</taxon>
        <taxon>Mentheae</taxon>
        <taxon>Salviinae</taxon>
        <taxon>Salvia</taxon>
        <taxon>Salvia subgen. Calosphace</taxon>
    </lineage>
</organism>
<feature type="region of interest" description="Disordered" evidence="2">
    <location>
        <begin position="180"/>
        <end position="206"/>
    </location>
</feature>
<evidence type="ECO:0000256" key="2">
    <source>
        <dbReference type="SAM" id="MobiDB-lite"/>
    </source>
</evidence>
<name>A0ABD1IC85_SALDI</name>
<dbReference type="InterPro" id="IPR005061">
    <property type="entry name" value="Ist1"/>
</dbReference>
<keyword evidence="4" id="KW-1185">Reference proteome</keyword>
<dbReference type="Proteomes" id="UP001567538">
    <property type="component" value="Unassembled WGS sequence"/>
</dbReference>
<dbReference type="AlphaFoldDB" id="A0ABD1IC85"/>
<dbReference type="Gene3D" id="1.20.1260.60">
    <property type="entry name" value="Vacuolar protein sorting-associated protein Ist1"/>
    <property type="match status" value="1"/>
</dbReference>
<evidence type="ECO:0000313" key="4">
    <source>
        <dbReference type="Proteomes" id="UP001567538"/>
    </source>
</evidence>
<evidence type="ECO:0000313" key="3">
    <source>
        <dbReference type="EMBL" id="KAL1565103.1"/>
    </source>
</evidence>
<evidence type="ECO:0008006" key="5">
    <source>
        <dbReference type="Google" id="ProtNLM"/>
    </source>
</evidence>
<dbReference type="PANTHER" id="PTHR12161:SF88">
    <property type="entry name" value="REGULATOR OF VPS4 ACTIVITY IN THE MVB PATHWAY PROTEIN"/>
    <property type="match status" value="1"/>
</dbReference>
<dbReference type="Pfam" id="PF03398">
    <property type="entry name" value="Ist1"/>
    <property type="match status" value="1"/>
</dbReference>
<comment type="similarity">
    <text evidence="1">Belongs to the IST1 family.</text>
</comment>
<dbReference type="PANTHER" id="PTHR12161">
    <property type="entry name" value="IST1 FAMILY MEMBER"/>
    <property type="match status" value="1"/>
</dbReference>
<evidence type="ECO:0000256" key="1">
    <source>
        <dbReference type="ARBA" id="ARBA00005536"/>
    </source>
</evidence>
<feature type="region of interest" description="Disordered" evidence="2">
    <location>
        <begin position="276"/>
        <end position="343"/>
    </location>
</feature>
<feature type="compositionally biased region" description="Polar residues" evidence="2">
    <location>
        <begin position="312"/>
        <end position="323"/>
    </location>
</feature>
<dbReference type="EMBL" id="JBEAFC010000003">
    <property type="protein sequence ID" value="KAL1565103.1"/>
    <property type="molecule type" value="Genomic_DNA"/>
</dbReference>
<dbReference type="FunFam" id="1.20.1260.60:FF:000002">
    <property type="entry name" value="Vacuolar protein sorting-associated protein IST1"/>
    <property type="match status" value="1"/>
</dbReference>
<proteinExistence type="inferred from homology"/>
<reference evidence="3 4" key="1">
    <citation type="submission" date="2024-06" db="EMBL/GenBank/DDBJ databases">
        <title>A chromosome level genome sequence of Diviner's sage (Salvia divinorum).</title>
        <authorList>
            <person name="Ford S.A."/>
            <person name="Ro D.-K."/>
            <person name="Ness R.W."/>
            <person name="Phillips M.A."/>
        </authorList>
    </citation>
    <scope>NUCLEOTIDE SEQUENCE [LARGE SCALE GENOMIC DNA]</scope>
    <source>
        <strain evidence="3">SAF-2024a</strain>
        <tissue evidence="3">Leaf</tissue>
    </source>
</reference>
<feature type="compositionally biased region" description="Basic and acidic residues" evidence="2">
    <location>
        <begin position="180"/>
        <end position="192"/>
    </location>
</feature>
<sequence length="377" mass="42882">MFDGLLKSKFFSKCKSDIRLTRTRIEIITKKRNATHKYLRNDVADLLRNGLDTNAFNRAEGLLADMNKSQCYELIDEYCEHLSKNLLAMDKQRECPEECREAAASLAFAAARFADLPELRELRTLFSERYGKSLDYYVNKQFTEKLKVDPPSNDMKLQLLQEITAESGLNAYDKSVDEVRRAAKPKEATAPKEDDDDEPLNLRHTPPYTKTVDEIVVDNALRGNKPMGKSARSKLTKPPPVQEVAAVGNENEKVVNIENVAQGRRILRFFNGGVGHRDEEEKTRDRLLRHYSMKRGSNNNGKSEPEVKRPPTYSSQDGPTRASSLRVEQMGPTETDPRKHSRAASCHTDLMNANTHVHPKLPDYDEFVAQLAAFREK</sequence>
<comment type="caution">
    <text evidence="3">The sequence shown here is derived from an EMBL/GenBank/DDBJ whole genome shotgun (WGS) entry which is preliminary data.</text>
</comment>